<accession>B0T843</accession>
<gene>
    <name evidence="1" type="ordered locus">Caul_3679</name>
</gene>
<name>B0T843_CAUSK</name>
<dbReference type="Gene3D" id="2.30.110.10">
    <property type="entry name" value="Electron Transport, Fmn-binding Protein, Chain A"/>
    <property type="match status" value="1"/>
</dbReference>
<evidence type="ECO:0000313" key="1">
    <source>
        <dbReference type="EMBL" id="ABZ72806.1"/>
    </source>
</evidence>
<dbReference type="SUPFAM" id="SSF50475">
    <property type="entry name" value="FMN-binding split barrel"/>
    <property type="match status" value="1"/>
</dbReference>
<dbReference type="OrthoDB" id="9794948at2"/>
<proteinExistence type="predicted"/>
<dbReference type="HOGENOM" id="CLU_065853_3_0_5"/>
<dbReference type="PANTHER" id="PTHR35802:SF1">
    <property type="entry name" value="PROTEASE SYNTHASE AND SPORULATION PROTEIN PAI 2"/>
    <property type="match status" value="1"/>
</dbReference>
<dbReference type="PIRSF" id="PIRSF010372">
    <property type="entry name" value="PaiB"/>
    <property type="match status" value="1"/>
</dbReference>
<protein>
    <submittedName>
        <fullName evidence="1">FMN-binding negative transcriptional regulator</fullName>
    </submittedName>
</protein>
<dbReference type="KEGG" id="cak:Caul_3679"/>
<reference evidence="1" key="1">
    <citation type="submission" date="2008-01" db="EMBL/GenBank/DDBJ databases">
        <title>Complete sequence of chromosome of Caulobacter sp. K31.</title>
        <authorList>
            <consortium name="US DOE Joint Genome Institute"/>
            <person name="Copeland A."/>
            <person name="Lucas S."/>
            <person name="Lapidus A."/>
            <person name="Barry K."/>
            <person name="Glavina del Rio T."/>
            <person name="Dalin E."/>
            <person name="Tice H."/>
            <person name="Pitluck S."/>
            <person name="Bruce D."/>
            <person name="Goodwin L."/>
            <person name="Thompson L.S."/>
            <person name="Brettin T."/>
            <person name="Detter J.C."/>
            <person name="Han C."/>
            <person name="Schmutz J."/>
            <person name="Larimer F."/>
            <person name="Land M."/>
            <person name="Hauser L."/>
            <person name="Kyrpides N."/>
            <person name="Kim E."/>
            <person name="Stephens C."/>
            <person name="Richardson P."/>
        </authorList>
    </citation>
    <scope>NUCLEOTIDE SEQUENCE [LARGE SCALE GENOMIC DNA]</scope>
    <source>
        <strain evidence="1">K31</strain>
    </source>
</reference>
<dbReference type="eggNOG" id="COG2808">
    <property type="taxonomic scope" value="Bacteria"/>
</dbReference>
<dbReference type="InterPro" id="IPR007396">
    <property type="entry name" value="TR_PAI2-type"/>
</dbReference>
<dbReference type="AlphaFoldDB" id="B0T843"/>
<dbReference type="STRING" id="366602.Caul_3679"/>
<dbReference type="Pfam" id="PF04299">
    <property type="entry name" value="FMN_bind_2"/>
    <property type="match status" value="1"/>
</dbReference>
<dbReference type="EMBL" id="CP000927">
    <property type="protein sequence ID" value="ABZ72806.1"/>
    <property type="molecule type" value="Genomic_DNA"/>
</dbReference>
<organism evidence="1">
    <name type="scientific">Caulobacter sp. (strain K31)</name>
    <dbReference type="NCBI Taxonomy" id="366602"/>
    <lineage>
        <taxon>Bacteria</taxon>
        <taxon>Pseudomonadati</taxon>
        <taxon>Pseudomonadota</taxon>
        <taxon>Alphaproteobacteria</taxon>
        <taxon>Caulobacterales</taxon>
        <taxon>Caulobacteraceae</taxon>
        <taxon>Caulobacter</taxon>
    </lineage>
</organism>
<dbReference type="InterPro" id="IPR012349">
    <property type="entry name" value="Split_barrel_FMN-bd"/>
</dbReference>
<sequence length="199" mass="21468">MHPAKPFLVDDRETLLAFVAAHPFVTIAAAVRGRPFTAQAPVVIRELDFGEVALDFHLSRGNALAPHVVQGFRAVALATGPDAYVSPDWYGGEDQVPTWNYVSAEAEGLVAPLNDDELVALLDDLSAQEEARLAPKPPWTRDKMSPGRFEAMTRAIIGCRLGVERLEGTFKLSQNKTEADRAGVVAALGDHPIAGLMKS</sequence>
<dbReference type="PANTHER" id="PTHR35802">
    <property type="entry name" value="PROTEASE SYNTHASE AND SPORULATION PROTEIN PAI 2"/>
    <property type="match status" value="1"/>
</dbReference>